<evidence type="ECO:0000256" key="2">
    <source>
        <dbReference type="ARBA" id="ARBA00023125"/>
    </source>
</evidence>
<dbReference type="CDD" id="cd00067">
    <property type="entry name" value="GAL4"/>
    <property type="match status" value="1"/>
</dbReference>
<dbReference type="SMART" id="SM00066">
    <property type="entry name" value="GAL4"/>
    <property type="match status" value="1"/>
</dbReference>
<dbReference type="GO" id="GO:0000981">
    <property type="term" value="F:DNA-binding transcription factor activity, RNA polymerase II-specific"/>
    <property type="evidence" value="ECO:0007669"/>
    <property type="project" value="InterPro"/>
</dbReference>
<protein>
    <submittedName>
        <fullName evidence="6">CIC11C00000005525</fullName>
    </submittedName>
</protein>
<evidence type="ECO:0000256" key="4">
    <source>
        <dbReference type="ARBA" id="ARBA00023242"/>
    </source>
</evidence>
<dbReference type="AlphaFoldDB" id="A0A1L0E208"/>
<name>A0A1L0E208_9ASCO</name>
<dbReference type="PROSITE" id="PS00463">
    <property type="entry name" value="ZN2_CY6_FUNGAL_1"/>
    <property type="match status" value="1"/>
</dbReference>
<dbReference type="Gene3D" id="4.10.240.10">
    <property type="entry name" value="Zn(2)-C6 fungal-type DNA-binding domain"/>
    <property type="match status" value="1"/>
</dbReference>
<keyword evidence="1" id="KW-0805">Transcription regulation</keyword>
<dbReference type="Pfam" id="PF00172">
    <property type="entry name" value="Zn_clus"/>
    <property type="match status" value="1"/>
</dbReference>
<sequence>MDASYKKRHRIPASCLVCRKRKSKCDRTRPVCGTCKKKLIAHLCNYEDDALLPANNNTTYLPMAASPRPSIQYGQPAMNPSPHMAHPSFVPPPHGHPHGAPPPMVHMARCFHCLESGLQPSLSTLTCLMAKFPCHTTCYLRATPSRRNYSTHNIFLNIHFRILTRTPIRVHSMLMRRIVRVFWPLTRPCQGSKAISLLCNTHNSRSNHNQYSNTISRVIPYHQDLL</sequence>
<reference evidence="6 7" key="1">
    <citation type="submission" date="2016-10" db="EMBL/GenBank/DDBJ databases">
        <authorList>
            <person name="de Groot N.N."/>
        </authorList>
    </citation>
    <scope>NUCLEOTIDE SEQUENCE [LARGE SCALE GENOMIC DNA]</scope>
    <source>
        <strain evidence="6 7">PYCC 4715</strain>
    </source>
</reference>
<dbReference type="InterPro" id="IPR036864">
    <property type="entry name" value="Zn2-C6_fun-type_DNA-bd_sf"/>
</dbReference>
<dbReference type="InterPro" id="IPR001138">
    <property type="entry name" value="Zn2Cys6_DnaBD"/>
</dbReference>
<evidence type="ECO:0000313" key="7">
    <source>
        <dbReference type="Proteomes" id="UP000182259"/>
    </source>
</evidence>
<dbReference type="InterPro" id="IPR050675">
    <property type="entry name" value="OAF3"/>
</dbReference>
<dbReference type="PANTHER" id="PTHR31069">
    <property type="entry name" value="OLEATE-ACTIVATED TRANSCRIPTION FACTOR 1-RELATED"/>
    <property type="match status" value="1"/>
</dbReference>
<dbReference type="PROSITE" id="PS50048">
    <property type="entry name" value="ZN2_CY6_FUNGAL_2"/>
    <property type="match status" value="1"/>
</dbReference>
<evidence type="ECO:0000313" key="6">
    <source>
        <dbReference type="EMBL" id="SGZ58582.1"/>
    </source>
</evidence>
<dbReference type="SUPFAM" id="SSF57701">
    <property type="entry name" value="Zn2/Cys6 DNA-binding domain"/>
    <property type="match status" value="1"/>
</dbReference>
<dbReference type="EMBL" id="LT635769">
    <property type="protein sequence ID" value="SGZ58582.1"/>
    <property type="molecule type" value="Genomic_DNA"/>
</dbReference>
<evidence type="ECO:0000259" key="5">
    <source>
        <dbReference type="PROSITE" id="PS50048"/>
    </source>
</evidence>
<dbReference type="PANTHER" id="PTHR31069:SF32">
    <property type="entry name" value="ARGININE METABOLISM REGULATION PROTEIN II"/>
    <property type="match status" value="1"/>
</dbReference>
<gene>
    <name evidence="6" type="ORF">SAMEA4029009_CIC11G00000005525</name>
</gene>
<feature type="domain" description="Zn(2)-C6 fungal-type" evidence="5">
    <location>
        <begin position="14"/>
        <end position="46"/>
    </location>
</feature>
<keyword evidence="2" id="KW-0238">DNA-binding</keyword>
<evidence type="ECO:0000256" key="3">
    <source>
        <dbReference type="ARBA" id="ARBA00023163"/>
    </source>
</evidence>
<keyword evidence="3" id="KW-0804">Transcription</keyword>
<dbReference type="GO" id="GO:0008270">
    <property type="term" value="F:zinc ion binding"/>
    <property type="evidence" value="ECO:0007669"/>
    <property type="project" value="InterPro"/>
</dbReference>
<dbReference type="GO" id="GO:0003677">
    <property type="term" value="F:DNA binding"/>
    <property type="evidence" value="ECO:0007669"/>
    <property type="project" value="UniProtKB-KW"/>
</dbReference>
<proteinExistence type="predicted"/>
<evidence type="ECO:0000256" key="1">
    <source>
        <dbReference type="ARBA" id="ARBA00023015"/>
    </source>
</evidence>
<organism evidence="6 7">
    <name type="scientific">Sungouiella intermedia</name>
    <dbReference type="NCBI Taxonomy" id="45354"/>
    <lineage>
        <taxon>Eukaryota</taxon>
        <taxon>Fungi</taxon>
        <taxon>Dikarya</taxon>
        <taxon>Ascomycota</taxon>
        <taxon>Saccharomycotina</taxon>
        <taxon>Pichiomycetes</taxon>
        <taxon>Metschnikowiaceae</taxon>
        <taxon>Sungouiella</taxon>
    </lineage>
</organism>
<accession>A0A1L0E208</accession>
<dbReference type="Proteomes" id="UP000182259">
    <property type="component" value="Chromosome VI"/>
</dbReference>
<keyword evidence="4" id="KW-0539">Nucleus</keyword>